<evidence type="ECO:0000313" key="2">
    <source>
        <dbReference type="Proteomes" id="UP001320768"/>
    </source>
</evidence>
<dbReference type="EMBL" id="JAKUDN010000002">
    <property type="protein sequence ID" value="MCP8352622.1"/>
    <property type="molecule type" value="Genomic_DNA"/>
</dbReference>
<sequence>MLNKYVLPILAASSLAVEHSYMAHWTQYRLTEMFDASTPLESLESYFSETAWRVFQDQIHQANFRNHDSPSEYHTHISKFLKPIEISPADNQNFFAHTTFLVKFSNQNGSWLQPMELILTLSDTDGKLAISQFEGQTTKPIQVKNYVLDQAKKCTESRP</sequence>
<evidence type="ECO:0000313" key="1">
    <source>
        <dbReference type="EMBL" id="MCP8352622.1"/>
    </source>
</evidence>
<dbReference type="RefSeq" id="WP_258569727.1">
    <property type="nucleotide sequence ID" value="NZ_JAKUDN010000002.1"/>
</dbReference>
<protein>
    <submittedName>
        <fullName evidence="1">Uncharacterized protein</fullName>
    </submittedName>
</protein>
<organism evidence="1 2">
    <name type="scientific">Candidatus Synchoanobacter obligatus</name>
    <dbReference type="NCBI Taxonomy" id="2919597"/>
    <lineage>
        <taxon>Bacteria</taxon>
        <taxon>Pseudomonadati</taxon>
        <taxon>Pseudomonadota</taxon>
        <taxon>Gammaproteobacteria</taxon>
        <taxon>Candidatus Comchoanobacterales</taxon>
        <taxon>Candidatus Comchoanobacteraceae</taxon>
        <taxon>Candidatus Synchoanobacter</taxon>
    </lineage>
</organism>
<reference evidence="1 2" key="1">
    <citation type="journal article" date="2022" name="Nat. Microbiol.">
        <title>The microbiome of a bacterivorous marine choanoflagellate contains a resource-demanding obligate bacterial associate.</title>
        <authorList>
            <person name="Needham D.M."/>
            <person name="Poirier C."/>
            <person name="Bachy C."/>
            <person name="George E.E."/>
            <person name="Wilken S."/>
            <person name="Yung C.C.M."/>
            <person name="Limardo A.J."/>
            <person name="Morando M."/>
            <person name="Sudek L."/>
            <person name="Malmstrom R.R."/>
            <person name="Keeling P.J."/>
            <person name="Santoro A.E."/>
            <person name="Worden A.Z."/>
        </authorList>
    </citation>
    <scope>NUCLEOTIDE SEQUENCE [LARGE SCALE GENOMIC DNA]</scope>
    <source>
        <strain evidence="1 2">Comchoano-2</strain>
    </source>
</reference>
<proteinExistence type="predicted"/>
<comment type="caution">
    <text evidence="1">The sequence shown here is derived from an EMBL/GenBank/DDBJ whole genome shotgun (WGS) entry which is preliminary data.</text>
</comment>
<name>A0ABT1L647_9GAMM</name>
<dbReference type="Proteomes" id="UP001320768">
    <property type="component" value="Unassembled WGS sequence"/>
</dbReference>
<accession>A0ABT1L647</accession>
<gene>
    <name evidence="1" type="ORF">MKS91_04905</name>
</gene>
<keyword evidence="2" id="KW-1185">Reference proteome</keyword>